<proteinExistence type="predicted"/>
<keyword evidence="2" id="KW-1185">Reference proteome</keyword>
<dbReference type="EMBL" id="CM042018">
    <property type="protein sequence ID" value="KAI3827303.1"/>
    <property type="molecule type" value="Genomic_DNA"/>
</dbReference>
<reference evidence="2" key="1">
    <citation type="journal article" date="2022" name="Mol. Ecol. Resour.">
        <title>The genomes of chicory, endive, great burdock and yacon provide insights into Asteraceae palaeo-polyploidization history and plant inulin production.</title>
        <authorList>
            <person name="Fan W."/>
            <person name="Wang S."/>
            <person name="Wang H."/>
            <person name="Wang A."/>
            <person name="Jiang F."/>
            <person name="Liu H."/>
            <person name="Zhao H."/>
            <person name="Xu D."/>
            <person name="Zhang Y."/>
        </authorList>
    </citation>
    <scope>NUCLEOTIDE SEQUENCE [LARGE SCALE GENOMIC DNA]</scope>
    <source>
        <strain evidence="2">cv. Yunnan</strain>
    </source>
</reference>
<reference evidence="1 2" key="2">
    <citation type="journal article" date="2022" name="Mol. Ecol. Resour.">
        <title>The genomes of chicory, endive, great burdock and yacon provide insights into Asteraceae paleo-polyploidization history and plant inulin production.</title>
        <authorList>
            <person name="Fan W."/>
            <person name="Wang S."/>
            <person name="Wang H."/>
            <person name="Wang A."/>
            <person name="Jiang F."/>
            <person name="Liu H."/>
            <person name="Zhao H."/>
            <person name="Xu D."/>
            <person name="Zhang Y."/>
        </authorList>
    </citation>
    <scope>NUCLEOTIDE SEQUENCE [LARGE SCALE GENOMIC DNA]</scope>
    <source>
        <strain evidence="2">cv. Yunnan</strain>
        <tissue evidence="1">Leaves</tissue>
    </source>
</reference>
<evidence type="ECO:0000313" key="1">
    <source>
        <dbReference type="EMBL" id="KAI3827303.1"/>
    </source>
</evidence>
<sequence length="190" mass="20973">MGCALFPNKTESLQIDLEFDEAEYVIFSVIGPLTKLLSFFFKIPSVCLIVVVGGLDERIPSLPSATGVKVASFSQLITQNTPIPFRKEDIISLVPVHKQAAWLSADGRQLLELSKTALDKGKLQDAISYGTKFVQGAFDTESTKALKGLENEDNMETDDVFDSGMMHTQGGEREIRRAMLKLLKQLNGFD</sequence>
<organism evidence="1 2">
    <name type="scientific">Smallanthus sonchifolius</name>
    <dbReference type="NCBI Taxonomy" id="185202"/>
    <lineage>
        <taxon>Eukaryota</taxon>
        <taxon>Viridiplantae</taxon>
        <taxon>Streptophyta</taxon>
        <taxon>Embryophyta</taxon>
        <taxon>Tracheophyta</taxon>
        <taxon>Spermatophyta</taxon>
        <taxon>Magnoliopsida</taxon>
        <taxon>eudicotyledons</taxon>
        <taxon>Gunneridae</taxon>
        <taxon>Pentapetalae</taxon>
        <taxon>asterids</taxon>
        <taxon>campanulids</taxon>
        <taxon>Asterales</taxon>
        <taxon>Asteraceae</taxon>
        <taxon>Asteroideae</taxon>
        <taxon>Heliantheae alliance</taxon>
        <taxon>Millerieae</taxon>
        <taxon>Smallanthus</taxon>
    </lineage>
</organism>
<comment type="caution">
    <text evidence="1">The sequence shown here is derived from an EMBL/GenBank/DDBJ whole genome shotgun (WGS) entry which is preliminary data.</text>
</comment>
<dbReference type="Proteomes" id="UP001056120">
    <property type="component" value="Linkage Group LG01"/>
</dbReference>
<name>A0ACB9K4Y3_9ASTR</name>
<gene>
    <name evidence="1" type="ORF">L1987_01376</name>
</gene>
<evidence type="ECO:0000313" key="2">
    <source>
        <dbReference type="Proteomes" id="UP001056120"/>
    </source>
</evidence>
<protein>
    <submittedName>
        <fullName evidence="1">Uncharacterized protein</fullName>
    </submittedName>
</protein>
<accession>A0ACB9K4Y3</accession>